<evidence type="ECO:0000256" key="7">
    <source>
        <dbReference type="ARBA" id="ARBA00022989"/>
    </source>
</evidence>
<dbReference type="Pfam" id="PF13091">
    <property type="entry name" value="PLDc_2"/>
    <property type="match status" value="2"/>
</dbReference>
<evidence type="ECO:0000256" key="10">
    <source>
        <dbReference type="ARBA" id="ARBA00023209"/>
    </source>
</evidence>
<protein>
    <recommendedName>
        <fullName evidence="12 13">Cardiolipin synthase</fullName>
        <shortName evidence="12">CL synthase</shortName>
        <ecNumber evidence="12 13">2.7.8.-</ecNumber>
    </recommendedName>
</protein>
<dbReference type="CDD" id="cd09112">
    <property type="entry name" value="PLDc_CLS_2"/>
    <property type="match status" value="1"/>
</dbReference>
<evidence type="ECO:0000256" key="11">
    <source>
        <dbReference type="ARBA" id="ARBA00023264"/>
    </source>
</evidence>
<dbReference type="PROSITE" id="PS50035">
    <property type="entry name" value="PLD"/>
    <property type="match status" value="2"/>
</dbReference>
<dbReference type="GO" id="GO:0032049">
    <property type="term" value="P:cardiolipin biosynthetic process"/>
    <property type="evidence" value="ECO:0007669"/>
    <property type="project" value="UniProtKB-UniRule"/>
</dbReference>
<reference evidence="14 15" key="1">
    <citation type="journal article" date="2016" name="Front. Microbiol.">
        <title>Comprehensive Phylogenetic Analysis of Bovine Non-aureus Staphylococci Species Based on Whole-Genome Sequencing.</title>
        <authorList>
            <person name="Naushad S."/>
            <person name="Barkema H.W."/>
            <person name="Luby C."/>
            <person name="Condas L.A."/>
            <person name="Nobrega D.B."/>
            <person name="Carson D.A."/>
            <person name="De Buck J."/>
        </authorList>
    </citation>
    <scope>NUCLEOTIDE SEQUENCE [LARGE SCALE GENOMIC DNA]</scope>
    <source>
        <strain evidence="14 15">SNUC 5959</strain>
    </source>
</reference>
<keyword evidence="4 12" id="KW-0808">Transferase</keyword>
<keyword evidence="6" id="KW-0677">Repeat</keyword>
<dbReference type="InterPro" id="IPR030874">
    <property type="entry name" value="Cardiolipin_synth_Firmi"/>
</dbReference>
<evidence type="ECO:0000256" key="5">
    <source>
        <dbReference type="ARBA" id="ARBA00022692"/>
    </source>
</evidence>
<keyword evidence="7 12" id="KW-1133">Transmembrane helix</keyword>
<dbReference type="EMBL" id="QXVO01000032">
    <property type="protein sequence ID" value="RIO44180.1"/>
    <property type="molecule type" value="Genomic_DNA"/>
</dbReference>
<dbReference type="AlphaFoldDB" id="A0A0A8HN56"/>
<comment type="function">
    <text evidence="12">Catalyzes the reversible phosphatidyl group transfer from one phosphatidylglycerol molecule to another to form cardiolipin (CL) (diphosphatidylglycerol) and glycerol.</text>
</comment>
<feature type="active site" evidence="12">
    <location>
        <position position="241"/>
    </location>
</feature>
<feature type="active site" evidence="12">
    <location>
        <position position="234"/>
    </location>
</feature>
<dbReference type="PANTHER" id="PTHR21248">
    <property type="entry name" value="CARDIOLIPIN SYNTHASE"/>
    <property type="match status" value="1"/>
</dbReference>
<proteinExistence type="inferred from homology"/>
<comment type="similarity">
    <text evidence="12">Belongs to the phospholipase D family. Cardiolipin synthase subfamily.</text>
</comment>
<evidence type="ECO:0000256" key="2">
    <source>
        <dbReference type="ARBA" id="ARBA00022475"/>
    </source>
</evidence>
<keyword evidence="10 12" id="KW-0594">Phospholipid biosynthesis</keyword>
<feature type="transmembrane region" description="Helical" evidence="12">
    <location>
        <begin position="15"/>
        <end position="36"/>
    </location>
</feature>
<keyword evidence="9 12" id="KW-0472">Membrane</keyword>
<dbReference type="HAMAP" id="MF_01916">
    <property type="entry name" value="Cardiolipin_synth_Cls"/>
    <property type="match status" value="1"/>
</dbReference>
<dbReference type="InterPro" id="IPR027379">
    <property type="entry name" value="CLS_N"/>
</dbReference>
<dbReference type="Proteomes" id="UP000285625">
    <property type="component" value="Unassembled WGS sequence"/>
</dbReference>
<evidence type="ECO:0000313" key="14">
    <source>
        <dbReference type="EMBL" id="RIO44180.1"/>
    </source>
</evidence>
<organism evidence="14 15">
    <name type="scientific">Staphylococcus hyicus</name>
    <dbReference type="NCBI Taxonomy" id="1284"/>
    <lineage>
        <taxon>Bacteria</taxon>
        <taxon>Bacillati</taxon>
        <taxon>Bacillota</taxon>
        <taxon>Bacilli</taxon>
        <taxon>Bacillales</taxon>
        <taxon>Staphylococcaceae</taxon>
        <taxon>Staphylococcus</taxon>
    </lineage>
</organism>
<name>A0A0A8HN56_STAHY</name>
<dbReference type="Gene3D" id="3.30.870.10">
    <property type="entry name" value="Endonuclease Chain A"/>
    <property type="match status" value="2"/>
</dbReference>
<feature type="active site" evidence="12">
    <location>
        <position position="414"/>
    </location>
</feature>
<keyword evidence="5 12" id="KW-0812">Transmembrane</keyword>
<dbReference type="SMART" id="SM00155">
    <property type="entry name" value="PLDc"/>
    <property type="match status" value="2"/>
</dbReference>
<dbReference type="Pfam" id="PF13396">
    <property type="entry name" value="PLDc_N"/>
    <property type="match status" value="1"/>
</dbReference>
<accession>A0A0A8HN56</accession>
<evidence type="ECO:0000256" key="9">
    <source>
        <dbReference type="ARBA" id="ARBA00023136"/>
    </source>
</evidence>
<dbReference type="HOGENOM" id="CLU_038053_1_1_9"/>
<dbReference type="GO" id="GO:0005886">
    <property type="term" value="C:plasma membrane"/>
    <property type="evidence" value="ECO:0007669"/>
    <property type="project" value="UniProtKB-SubCell"/>
</dbReference>
<evidence type="ECO:0000256" key="8">
    <source>
        <dbReference type="ARBA" id="ARBA00023098"/>
    </source>
</evidence>
<dbReference type="EC" id="2.7.8.-" evidence="12 13"/>
<keyword evidence="11 12" id="KW-1208">Phospholipid metabolism</keyword>
<dbReference type="GO" id="GO:0008808">
    <property type="term" value="F:cardiolipin synthase activity"/>
    <property type="evidence" value="ECO:0007669"/>
    <property type="project" value="UniProtKB-UniRule"/>
</dbReference>
<dbReference type="InterPro" id="IPR022924">
    <property type="entry name" value="Cardiolipin_synthase"/>
</dbReference>
<evidence type="ECO:0000256" key="6">
    <source>
        <dbReference type="ARBA" id="ARBA00022737"/>
    </source>
</evidence>
<dbReference type="CDD" id="cd09110">
    <property type="entry name" value="PLDc_CLS_1"/>
    <property type="match status" value="1"/>
</dbReference>
<sequence length="496" mass="57111">MEDLSNAYVIDGGMIFTYIFIGLFLLNISFVFTIIFMERRSAGSIWAWILVLSLFPILGFILYLLFGRQIQRKSIFKVSEKDQKGLTQLVNQQLEALKNDHFDPDNPHVKNYKSMIRGLLYNNAAFYTNQNKIDVLLDGNQKFNQLKADILNAKSYIHIQYYIFRNDALGKSIIELLEKKLEEGLEVKMLYDDIGSKGLSFKDLKAFKQKGGRVEAFFPSKLPIINFRMNNRNHRKIVVIDGKIGYVGGFNVGNEYLGLSKKFGNWRDTHLRIEGEAVHALQLRFILDWNSQSSRHDIEHHEKYFPQVQLKNHDNIGVQIASSGPDEFWEQIKYGYLKMINMAKKDIYIQTPYFVPDQSFIDALQIAALGGVNVHLMIPNKPDHPFVYWATYKNAASLLDVGAKVYLYEDGFLHAKTLTIDDKITSVGTTNMDNRSFVLNFEVNAFVYNEGIASQLRESFEKDLKKCSVLTPERYAKRSLIIKFKESISQLLSPIL</sequence>
<evidence type="ECO:0000313" key="15">
    <source>
        <dbReference type="Proteomes" id="UP000285625"/>
    </source>
</evidence>
<feature type="active site" evidence="12">
    <location>
        <position position="416"/>
    </location>
</feature>
<dbReference type="STRING" id="1284.SHYC_03840"/>
<dbReference type="SUPFAM" id="SSF56024">
    <property type="entry name" value="Phospholipase D/nuclease"/>
    <property type="match status" value="2"/>
</dbReference>
<dbReference type="KEGG" id="shu:SHYC_03840"/>
<evidence type="ECO:0000256" key="1">
    <source>
        <dbReference type="ARBA" id="ARBA00004651"/>
    </source>
</evidence>
<dbReference type="GeneID" id="41072603"/>
<evidence type="ECO:0000256" key="12">
    <source>
        <dbReference type="HAMAP-Rule" id="MF_01916"/>
    </source>
</evidence>
<keyword evidence="8 12" id="KW-0443">Lipid metabolism</keyword>
<dbReference type="FunFam" id="3.30.870.10:FF:000014">
    <property type="entry name" value="Cardiolipin synthase"/>
    <property type="match status" value="1"/>
</dbReference>
<dbReference type="RefSeq" id="WP_039644655.1">
    <property type="nucleotide sequence ID" value="NZ_CP008747.1"/>
</dbReference>
<feature type="active site" evidence="12">
    <location>
        <position position="236"/>
    </location>
</feature>
<comment type="catalytic activity">
    <reaction evidence="12">
        <text>2 a 1,2-diacyl-sn-glycero-3-phospho-(1'-sn-glycerol) = a cardiolipin + glycerol</text>
        <dbReference type="Rhea" id="RHEA:31451"/>
        <dbReference type="ChEBI" id="CHEBI:17754"/>
        <dbReference type="ChEBI" id="CHEBI:62237"/>
        <dbReference type="ChEBI" id="CHEBI:64716"/>
    </reaction>
</comment>
<comment type="subcellular location">
    <subcellularLocation>
        <location evidence="1 12">Cell membrane</location>
        <topology evidence="1 12">Multi-pass membrane protein</topology>
    </subcellularLocation>
</comment>
<feature type="transmembrane region" description="Helical" evidence="12">
    <location>
        <begin position="45"/>
        <end position="66"/>
    </location>
</feature>
<dbReference type="PANTHER" id="PTHR21248:SF22">
    <property type="entry name" value="PHOSPHOLIPASE D"/>
    <property type="match status" value="1"/>
</dbReference>
<keyword evidence="3 12" id="KW-0444">Lipid biosynthesis</keyword>
<evidence type="ECO:0000256" key="13">
    <source>
        <dbReference type="NCBIfam" id="TIGR04265"/>
    </source>
</evidence>
<dbReference type="InterPro" id="IPR001736">
    <property type="entry name" value="PLipase_D/transphosphatidylase"/>
</dbReference>
<evidence type="ECO:0000256" key="3">
    <source>
        <dbReference type="ARBA" id="ARBA00022516"/>
    </source>
</evidence>
<feature type="active site" evidence="12">
    <location>
        <position position="421"/>
    </location>
</feature>
<comment type="caution">
    <text evidence="14">The sequence shown here is derived from an EMBL/GenBank/DDBJ whole genome shotgun (WGS) entry which is preliminary data.</text>
</comment>
<gene>
    <name evidence="14" type="primary">cls</name>
    <name evidence="14" type="ORF">BUZ57_09720</name>
</gene>
<dbReference type="InterPro" id="IPR025202">
    <property type="entry name" value="PLD-like_dom"/>
</dbReference>
<evidence type="ECO:0000256" key="4">
    <source>
        <dbReference type="ARBA" id="ARBA00022679"/>
    </source>
</evidence>
<keyword evidence="2 12" id="KW-1003">Cell membrane</keyword>
<dbReference type="NCBIfam" id="TIGR04265">
    <property type="entry name" value="bac_cardiolipin"/>
    <property type="match status" value="1"/>
</dbReference>